<organism evidence="1 2">
    <name type="scientific">Sporomusa acidovorans (strain ATCC 49682 / DSM 3132 / Mol)</name>
    <dbReference type="NCBI Taxonomy" id="1123286"/>
    <lineage>
        <taxon>Bacteria</taxon>
        <taxon>Bacillati</taxon>
        <taxon>Bacillota</taxon>
        <taxon>Negativicutes</taxon>
        <taxon>Selenomonadales</taxon>
        <taxon>Sporomusaceae</taxon>
        <taxon>Sporomusa</taxon>
    </lineage>
</organism>
<protein>
    <recommendedName>
        <fullName evidence="3">OsmC-like protein</fullName>
    </recommendedName>
</protein>
<evidence type="ECO:0008006" key="3">
    <source>
        <dbReference type="Google" id="ProtNLM"/>
    </source>
</evidence>
<sequence>MKTVKNMEKNFQCYLENEPPIIIDTTEESGGTGEGMKPFELVETALAACMNITARRNAGQVNIELHDIKTFVRMNWQEEGKLIFEYDYSIPENFTDIERRVIDDAINSCALRQLFSTCKIEFKQVAIK</sequence>
<dbReference type="Gene3D" id="3.30.300.20">
    <property type="match status" value="1"/>
</dbReference>
<reference evidence="1" key="1">
    <citation type="submission" date="2024-05" db="EMBL/GenBank/DDBJ databases">
        <title>Isolation and characterization of Sporomusa carbonis sp. nov., a carboxydotrophic hydrogenogen in the genus of Sporomusa isolated from a charcoal burning pile.</title>
        <authorList>
            <person name="Boeer T."/>
            <person name="Rosenbaum F."/>
            <person name="Eysell L."/>
            <person name="Mueller V."/>
            <person name="Daniel R."/>
            <person name="Poehlein A."/>
        </authorList>
    </citation>
    <scope>NUCLEOTIDE SEQUENCE [LARGE SCALE GENOMIC DNA]</scope>
    <source>
        <strain evidence="1">DSM 3132</strain>
    </source>
</reference>
<dbReference type="SUPFAM" id="SSF82784">
    <property type="entry name" value="OsmC-like"/>
    <property type="match status" value="1"/>
</dbReference>
<dbReference type="InterPro" id="IPR036102">
    <property type="entry name" value="OsmC/Ohrsf"/>
</dbReference>
<accession>A0ABZ3J725</accession>
<dbReference type="Pfam" id="PF02566">
    <property type="entry name" value="OsmC"/>
    <property type="match status" value="1"/>
</dbReference>
<dbReference type="Proteomes" id="UP000216052">
    <property type="component" value="Chromosome"/>
</dbReference>
<name>A0ABZ3J725_SPOA4</name>
<keyword evidence="2" id="KW-1185">Reference proteome</keyword>
<proteinExistence type="predicted"/>
<dbReference type="EMBL" id="CP155571">
    <property type="protein sequence ID" value="XFO73870.1"/>
    <property type="molecule type" value="Genomic_DNA"/>
</dbReference>
<dbReference type="InterPro" id="IPR015946">
    <property type="entry name" value="KH_dom-like_a/b"/>
</dbReference>
<gene>
    <name evidence="1" type="ORF">SPACI_039780</name>
</gene>
<dbReference type="InterPro" id="IPR003718">
    <property type="entry name" value="OsmC/Ohr_fam"/>
</dbReference>
<evidence type="ECO:0000313" key="1">
    <source>
        <dbReference type="EMBL" id="XFO73870.1"/>
    </source>
</evidence>
<evidence type="ECO:0000313" key="2">
    <source>
        <dbReference type="Proteomes" id="UP000216052"/>
    </source>
</evidence>